<evidence type="ECO:0000313" key="2">
    <source>
        <dbReference type="Proteomes" id="UP000314294"/>
    </source>
</evidence>
<reference evidence="1 2" key="1">
    <citation type="submission" date="2019-03" db="EMBL/GenBank/DDBJ databases">
        <title>First draft genome of Liparis tanakae, snailfish: a comprehensive survey of snailfish specific genes.</title>
        <authorList>
            <person name="Kim W."/>
            <person name="Song I."/>
            <person name="Jeong J.-H."/>
            <person name="Kim D."/>
            <person name="Kim S."/>
            <person name="Ryu S."/>
            <person name="Song J.Y."/>
            <person name="Lee S.K."/>
        </authorList>
    </citation>
    <scope>NUCLEOTIDE SEQUENCE [LARGE SCALE GENOMIC DNA]</scope>
    <source>
        <tissue evidence="1">Muscle</tissue>
    </source>
</reference>
<organism evidence="1 2">
    <name type="scientific">Liparis tanakae</name>
    <name type="common">Tanaka's snailfish</name>
    <dbReference type="NCBI Taxonomy" id="230148"/>
    <lineage>
        <taxon>Eukaryota</taxon>
        <taxon>Metazoa</taxon>
        <taxon>Chordata</taxon>
        <taxon>Craniata</taxon>
        <taxon>Vertebrata</taxon>
        <taxon>Euteleostomi</taxon>
        <taxon>Actinopterygii</taxon>
        <taxon>Neopterygii</taxon>
        <taxon>Teleostei</taxon>
        <taxon>Neoteleostei</taxon>
        <taxon>Acanthomorphata</taxon>
        <taxon>Eupercaria</taxon>
        <taxon>Perciformes</taxon>
        <taxon>Cottioidei</taxon>
        <taxon>Cottales</taxon>
        <taxon>Liparidae</taxon>
        <taxon>Liparis</taxon>
    </lineage>
</organism>
<gene>
    <name evidence="1" type="ORF">EYF80_010431</name>
</gene>
<comment type="caution">
    <text evidence="1">The sequence shown here is derived from an EMBL/GenBank/DDBJ whole genome shotgun (WGS) entry which is preliminary data.</text>
</comment>
<dbReference type="AlphaFoldDB" id="A0A4Z2INP1"/>
<evidence type="ECO:0000313" key="1">
    <source>
        <dbReference type="EMBL" id="TNN79407.1"/>
    </source>
</evidence>
<sequence length="91" mass="10346">MRVDRPARLAEWSMLENTDQAALCRLRCRPDAARVTKVVEDGPKVEAEECVRLVGVVKKFLYLEVQGGPFKQAAVLPGQNQRKERNQPRDI</sequence>
<dbReference type="Proteomes" id="UP000314294">
    <property type="component" value="Unassembled WGS sequence"/>
</dbReference>
<keyword evidence="2" id="KW-1185">Reference proteome</keyword>
<dbReference type="EMBL" id="SRLO01000065">
    <property type="protein sequence ID" value="TNN79407.1"/>
    <property type="molecule type" value="Genomic_DNA"/>
</dbReference>
<protein>
    <submittedName>
        <fullName evidence="1">Uncharacterized protein</fullName>
    </submittedName>
</protein>
<name>A0A4Z2INP1_9TELE</name>
<accession>A0A4Z2INP1</accession>
<proteinExistence type="predicted"/>